<accession>V6TQ97</accession>
<evidence type="ECO:0000313" key="1">
    <source>
        <dbReference type="EMBL" id="ESU40759.1"/>
    </source>
</evidence>
<reference evidence="2" key="1">
    <citation type="submission" date="2012-02" db="EMBL/GenBank/DDBJ databases">
        <title>Genome sequencing of Giardia lamblia Genotypes A2 and B isolates (DH and GS) and comparative analysis with the genomes of Genotypes A1 and E (WB and Pig).</title>
        <authorList>
            <person name="Adam R."/>
            <person name="Dahlstrom E."/>
            <person name="Martens C."/>
            <person name="Bruno D."/>
            <person name="Barbian K."/>
            <person name="Porcella S.F."/>
            <person name="Nash T."/>
        </authorList>
    </citation>
    <scope>NUCLEOTIDE SEQUENCE</scope>
    <source>
        <strain evidence="2">GS</strain>
    </source>
</reference>
<protein>
    <recommendedName>
        <fullName evidence="3">Major capsid protein</fullName>
    </recommendedName>
</protein>
<evidence type="ECO:0000313" key="2">
    <source>
        <dbReference type="Proteomes" id="UP000018040"/>
    </source>
</evidence>
<dbReference type="Proteomes" id="UP000018040">
    <property type="component" value="Unassembled WGS sequence"/>
</dbReference>
<reference evidence="1 2" key="2">
    <citation type="journal article" date="2013" name="Genome Biol. Evol.">
        <title>Genome sequencing of Giardia lamblia genotypes A2 and B isolates (DH and GS) and comparative analysis with the genomes of genotypes A1 and E (WB and Pig).</title>
        <authorList>
            <person name="Adam R.D."/>
            <person name="Dahlstrom E.W."/>
            <person name="Martens C.A."/>
            <person name="Bruno D.P."/>
            <person name="Barbian K.D."/>
            <person name="Ricklefs S.M."/>
            <person name="Hernandez M.M."/>
            <person name="Narla N.P."/>
            <person name="Patel R.B."/>
            <person name="Porcella S.F."/>
            <person name="Nash T.E."/>
        </authorList>
    </citation>
    <scope>NUCLEOTIDE SEQUENCE [LARGE SCALE GENOMIC DNA]</scope>
    <source>
        <strain evidence="1 2">GS</strain>
    </source>
</reference>
<proteinExistence type="predicted"/>
<name>V6TQ97_GIAIN</name>
<evidence type="ECO:0008006" key="3">
    <source>
        <dbReference type="Google" id="ProtNLM"/>
    </source>
</evidence>
<organism evidence="1 2">
    <name type="scientific">Giardia intestinalis</name>
    <name type="common">Giardia lamblia</name>
    <dbReference type="NCBI Taxonomy" id="5741"/>
    <lineage>
        <taxon>Eukaryota</taxon>
        <taxon>Metamonada</taxon>
        <taxon>Diplomonadida</taxon>
        <taxon>Hexamitidae</taxon>
        <taxon>Giardiinae</taxon>
        <taxon>Giardia</taxon>
    </lineage>
</organism>
<dbReference type="AlphaFoldDB" id="V6TQ97"/>
<dbReference type="EMBL" id="AHHH01000177">
    <property type="protein sequence ID" value="ESU40759.1"/>
    <property type="molecule type" value="Genomic_DNA"/>
</dbReference>
<gene>
    <name evidence="1" type="ORF">GSB_154714</name>
</gene>
<sequence>MEEGLQPEMQGSSNPLIMRNYRMIPPLTWKYYNLWSVPSAFPGEHVNNRDISLVFKVEAAPVVLPYESELVLKFTFLKKAGDGTEKRISNQWTPKPLYRVKAKSIAHIIKRCWATISNMTFQSYKPPHYLNEILLRKPAPLQMKYPDNYTGEKSIYLNFNPSDPQSWENAGIPVHCFLEPLTRSCPNEGQLYFMTPQFIRRVRTINGTQYYENTLSFRIPLTELLPVFKIGVIPLIMIASNSFDMWIDIHNPKEWFVDCGIGEIAALETYLNVTTVSFPDINPLAEALIRPRIYDGRFIAPFLDYLTFENTYVLEHSEMQFFFNITQSLRNVPFIALTFTDETFYDTTILNANKTRVPFPKPQGLQIDDTGLLKADNKTNADLVVSEPNFVTGAPELTYLTEEQRKKGGFFSLPPYVRCEDLKILLGESAFPLTQVPMSWDDMYMYNRKHFEMYGRDFNIYRVSPIGRAYSGDASFFFDLSHSPMAGFQIGPGSPLQIMGKILKGTDPTIYRINVTVTCYYTNNFNAMLASGGVVPLQ</sequence>
<comment type="caution">
    <text evidence="1">The sequence shown here is derived from an EMBL/GenBank/DDBJ whole genome shotgun (WGS) entry which is preliminary data.</text>
</comment>